<proteinExistence type="predicted"/>
<organism evidence="4 5">
    <name type="scientific">Decorospora gaudefroyi</name>
    <dbReference type="NCBI Taxonomy" id="184978"/>
    <lineage>
        <taxon>Eukaryota</taxon>
        <taxon>Fungi</taxon>
        <taxon>Dikarya</taxon>
        <taxon>Ascomycota</taxon>
        <taxon>Pezizomycotina</taxon>
        <taxon>Dothideomycetes</taxon>
        <taxon>Pleosporomycetidae</taxon>
        <taxon>Pleosporales</taxon>
        <taxon>Pleosporineae</taxon>
        <taxon>Pleosporaceae</taxon>
        <taxon>Decorospora</taxon>
    </lineage>
</organism>
<sequence length="307" mass="34529">MHTSPELPIPEFTDNPQPFETPKEVDLCYEAVCKGDVDGVKEQVQRLLHNDEAVPAEQKPDPRWLFYSLGKAIEQKDVEIVRFLLENDVAGGDLPGEIAVRSGAYKILELFLDLGWDINKAMGRNRPSVLSIPLSTSDEVMVTWLLDHDADPNSRCEWDLTPTSHAMLYAPLETIKTLFQRKANTSCGQLLHYAVLRDGPDALAVVRFVVEQGAPLNEVKYKNHPVTYKEREPFGLGTPLHRAAEFGKLDIVEYLLENGANPLILDTKKKTPRFWAEEKGHTDVASILEEAEKKHWPQHANIGSTNT</sequence>
<keyword evidence="5" id="KW-1185">Reference proteome</keyword>
<evidence type="ECO:0000256" key="2">
    <source>
        <dbReference type="ARBA" id="ARBA00023043"/>
    </source>
</evidence>
<dbReference type="SUPFAM" id="SSF48403">
    <property type="entry name" value="Ankyrin repeat"/>
    <property type="match status" value="1"/>
</dbReference>
<gene>
    <name evidence="4" type="ORF">BDW02DRAFT_613452</name>
</gene>
<evidence type="ECO:0000313" key="4">
    <source>
        <dbReference type="EMBL" id="KAF1828975.1"/>
    </source>
</evidence>
<accession>A0A6A5JWI7</accession>
<dbReference type="PROSITE" id="PS50297">
    <property type="entry name" value="ANK_REP_REGION"/>
    <property type="match status" value="1"/>
</dbReference>
<dbReference type="InterPro" id="IPR036770">
    <property type="entry name" value="Ankyrin_rpt-contain_sf"/>
</dbReference>
<dbReference type="AlphaFoldDB" id="A0A6A5JWI7"/>
<dbReference type="SMART" id="SM00248">
    <property type="entry name" value="ANK"/>
    <property type="match status" value="4"/>
</dbReference>
<dbReference type="Gene3D" id="1.25.40.20">
    <property type="entry name" value="Ankyrin repeat-containing domain"/>
    <property type="match status" value="1"/>
</dbReference>
<dbReference type="Proteomes" id="UP000800040">
    <property type="component" value="Unassembled WGS sequence"/>
</dbReference>
<dbReference type="PANTHER" id="PTHR24198">
    <property type="entry name" value="ANKYRIN REPEAT AND PROTEIN KINASE DOMAIN-CONTAINING PROTEIN"/>
    <property type="match status" value="1"/>
</dbReference>
<dbReference type="EMBL" id="ML975477">
    <property type="protein sequence ID" value="KAF1828975.1"/>
    <property type="molecule type" value="Genomic_DNA"/>
</dbReference>
<evidence type="ECO:0000256" key="3">
    <source>
        <dbReference type="PROSITE-ProRule" id="PRU00023"/>
    </source>
</evidence>
<feature type="repeat" description="ANK" evidence="3">
    <location>
        <begin position="238"/>
        <end position="267"/>
    </location>
</feature>
<dbReference type="Pfam" id="PF12796">
    <property type="entry name" value="Ank_2"/>
    <property type="match status" value="1"/>
</dbReference>
<protein>
    <submittedName>
        <fullName evidence="4">Ankyrin</fullName>
    </submittedName>
</protein>
<dbReference type="InterPro" id="IPR002110">
    <property type="entry name" value="Ankyrin_rpt"/>
</dbReference>
<dbReference type="PROSITE" id="PS50088">
    <property type="entry name" value="ANK_REPEAT"/>
    <property type="match status" value="1"/>
</dbReference>
<dbReference type="OrthoDB" id="3683591at2759"/>
<keyword evidence="2 3" id="KW-0040">ANK repeat</keyword>
<evidence type="ECO:0000313" key="5">
    <source>
        <dbReference type="Proteomes" id="UP000800040"/>
    </source>
</evidence>
<keyword evidence="1" id="KW-0677">Repeat</keyword>
<dbReference type="PANTHER" id="PTHR24198:SF165">
    <property type="entry name" value="ANKYRIN REPEAT-CONTAINING PROTEIN-RELATED"/>
    <property type="match status" value="1"/>
</dbReference>
<name>A0A6A5JWI7_9PLEO</name>
<reference evidence="4" key="1">
    <citation type="submission" date="2020-01" db="EMBL/GenBank/DDBJ databases">
        <authorList>
            <consortium name="DOE Joint Genome Institute"/>
            <person name="Haridas S."/>
            <person name="Albert R."/>
            <person name="Binder M."/>
            <person name="Bloem J."/>
            <person name="Labutti K."/>
            <person name="Salamov A."/>
            <person name="Andreopoulos B."/>
            <person name="Baker S.E."/>
            <person name="Barry K."/>
            <person name="Bills G."/>
            <person name="Bluhm B.H."/>
            <person name="Cannon C."/>
            <person name="Castanera R."/>
            <person name="Culley D.E."/>
            <person name="Daum C."/>
            <person name="Ezra D."/>
            <person name="Gonzalez J.B."/>
            <person name="Henrissat B."/>
            <person name="Kuo A."/>
            <person name="Liang C."/>
            <person name="Lipzen A."/>
            <person name="Lutzoni F."/>
            <person name="Magnuson J."/>
            <person name="Mondo S."/>
            <person name="Nolan M."/>
            <person name="Ohm R."/>
            <person name="Pangilinan J."/>
            <person name="Park H.-J."/>
            <person name="Ramirez L."/>
            <person name="Alfaro M."/>
            <person name="Sun H."/>
            <person name="Tritt A."/>
            <person name="Yoshinaga Y."/>
            <person name="Zwiers L.-H."/>
            <person name="Turgeon B.G."/>
            <person name="Goodwin S.B."/>
            <person name="Spatafora J.W."/>
            <person name="Crous P.W."/>
            <person name="Grigoriev I.V."/>
        </authorList>
    </citation>
    <scope>NUCLEOTIDE SEQUENCE</scope>
    <source>
        <strain evidence="4">P77</strain>
    </source>
</reference>
<evidence type="ECO:0000256" key="1">
    <source>
        <dbReference type="ARBA" id="ARBA00022737"/>
    </source>
</evidence>